<organism evidence="2 3">
    <name type="scientific">Aspergillus calidoustus</name>
    <dbReference type="NCBI Taxonomy" id="454130"/>
    <lineage>
        <taxon>Eukaryota</taxon>
        <taxon>Fungi</taxon>
        <taxon>Dikarya</taxon>
        <taxon>Ascomycota</taxon>
        <taxon>Pezizomycotina</taxon>
        <taxon>Eurotiomycetes</taxon>
        <taxon>Eurotiomycetidae</taxon>
        <taxon>Eurotiales</taxon>
        <taxon>Aspergillaceae</taxon>
        <taxon>Aspergillus</taxon>
        <taxon>Aspergillus subgen. Nidulantes</taxon>
    </lineage>
</organism>
<feature type="compositionally biased region" description="Polar residues" evidence="1">
    <location>
        <begin position="74"/>
        <end position="87"/>
    </location>
</feature>
<gene>
    <name evidence="2" type="ORF">ASPCAL04058</name>
</gene>
<dbReference type="OrthoDB" id="4499133at2759"/>
<evidence type="ECO:0000256" key="1">
    <source>
        <dbReference type="SAM" id="MobiDB-lite"/>
    </source>
</evidence>
<keyword evidence="3" id="KW-1185">Reference proteome</keyword>
<name>A0A0U5G0H9_ASPCI</name>
<feature type="compositionally biased region" description="Polar residues" evidence="1">
    <location>
        <begin position="102"/>
        <end position="142"/>
    </location>
</feature>
<evidence type="ECO:0000313" key="3">
    <source>
        <dbReference type="Proteomes" id="UP000054771"/>
    </source>
</evidence>
<dbReference type="Proteomes" id="UP000054771">
    <property type="component" value="Unassembled WGS sequence"/>
</dbReference>
<accession>A0A0U5G0H9</accession>
<dbReference type="EMBL" id="CDMC01000003">
    <property type="protein sequence ID" value="CEL02895.1"/>
    <property type="molecule type" value="Genomic_DNA"/>
</dbReference>
<reference evidence="3" key="1">
    <citation type="journal article" date="2016" name="Genome Announc.">
        <title>Draft genome sequences of fungus Aspergillus calidoustus.</title>
        <authorList>
            <person name="Horn F."/>
            <person name="Linde J."/>
            <person name="Mattern D.J."/>
            <person name="Walther G."/>
            <person name="Guthke R."/>
            <person name="Scherlach K."/>
            <person name="Martin K."/>
            <person name="Brakhage A.A."/>
            <person name="Petzke L."/>
            <person name="Valiante V."/>
        </authorList>
    </citation>
    <scope>NUCLEOTIDE SEQUENCE [LARGE SCALE GENOMIC DNA]</scope>
    <source>
        <strain evidence="3">SF006504</strain>
    </source>
</reference>
<evidence type="ECO:0000313" key="2">
    <source>
        <dbReference type="EMBL" id="CEL02895.1"/>
    </source>
</evidence>
<sequence length="162" mass="17481">MGLARGFLASVLGAPDVLGQLAVVKLKQEASSHQPNLRRCLGHHGLLIKCLFATQEHTAPSPLKASGGPHVTFSEPQRPTTTPNKRAQISGAFRSIGRRRAASQSAHLENVTENNTLSRVQARSANETSNTGARNQTSSSRTFRGLNPFMKLKQLMSDKAIT</sequence>
<proteinExistence type="predicted"/>
<protein>
    <submittedName>
        <fullName evidence="2">Uncharacterized protein</fullName>
    </submittedName>
</protein>
<dbReference type="AlphaFoldDB" id="A0A0U5G0H9"/>
<feature type="region of interest" description="Disordered" evidence="1">
    <location>
        <begin position="60"/>
        <end position="144"/>
    </location>
</feature>